<protein>
    <submittedName>
        <fullName evidence="1">Uncharacterized protein</fullName>
    </submittedName>
</protein>
<comment type="caution">
    <text evidence="1">The sequence shown here is derived from an EMBL/GenBank/DDBJ whole genome shotgun (WGS) entry which is preliminary data.</text>
</comment>
<keyword evidence="2" id="KW-1185">Reference proteome</keyword>
<sequence>MIKRKQAGKEILKNCRFATLSTPHQLNANCSTQLKLVDSIVSNDIYCNAISGKSEGEGYSPTSS</sequence>
<evidence type="ECO:0000313" key="2">
    <source>
        <dbReference type="Proteomes" id="UP000054783"/>
    </source>
</evidence>
<dbReference type="AlphaFoldDB" id="A0A0V0Z0I9"/>
<proteinExistence type="predicted"/>
<dbReference type="EMBL" id="JYDQ01001046">
    <property type="protein sequence ID" value="KRY05899.1"/>
    <property type="molecule type" value="Genomic_DNA"/>
</dbReference>
<organism evidence="1 2">
    <name type="scientific">Trichinella patagoniensis</name>
    <dbReference type="NCBI Taxonomy" id="990121"/>
    <lineage>
        <taxon>Eukaryota</taxon>
        <taxon>Metazoa</taxon>
        <taxon>Ecdysozoa</taxon>
        <taxon>Nematoda</taxon>
        <taxon>Enoplea</taxon>
        <taxon>Dorylaimia</taxon>
        <taxon>Trichinellida</taxon>
        <taxon>Trichinellidae</taxon>
        <taxon>Trichinella</taxon>
    </lineage>
</organism>
<gene>
    <name evidence="1" type="ORF">T12_5832</name>
</gene>
<evidence type="ECO:0000313" key="1">
    <source>
        <dbReference type="EMBL" id="KRY05899.1"/>
    </source>
</evidence>
<name>A0A0V0Z0I9_9BILA</name>
<accession>A0A0V0Z0I9</accession>
<dbReference type="Proteomes" id="UP000054783">
    <property type="component" value="Unassembled WGS sequence"/>
</dbReference>
<reference evidence="1 2" key="1">
    <citation type="submission" date="2015-01" db="EMBL/GenBank/DDBJ databases">
        <title>Evolution of Trichinella species and genotypes.</title>
        <authorList>
            <person name="Korhonen P.K."/>
            <person name="Edoardo P."/>
            <person name="Giuseppe L.R."/>
            <person name="Gasser R.B."/>
        </authorList>
    </citation>
    <scope>NUCLEOTIDE SEQUENCE [LARGE SCALE GENOMIC DNA]</scope>
    <source>
        <strain evidence="1">ISS2496</strain>
    </source>
</reference>